<accession>A0A090CYL1</accession>
<dbReference type="RefSeq" id="WP_053331740.1">
    <property type="nucleotide sequence ID" value="NZ_CCEJ010000003.1"/>
</dbReference>
<evidence type="ECO:0000313" key="1">
    <source>
        <dbReference type="EMBL" id="CDR33546.1"/>
    </source>
</evidence>
<dbReference type="eggNOG" id="COG0727">
    <property type="taxonomic scope" value="Bacteria"/>
</dbReference>
<dbReference type="AlphaFoldDB" id="A0A090CYL1"/>
<dbReference type="PANTHER" id="PTHR35866:SF1">
    <property type="entry name" value="YKGJ FAMILY CYSTEINE CLUSTER PROTEIN"/>
    <property type="match status" value="1"/>
</dbReference>
<reference evidence="1" key="2">
    <citation type="submission" date="2014-09" db="EMBL/GenBank/DDBJ databases">
        <title>Criblamydia sequanensis harbors a mega-plasmid encoding arsenite resistance.</title>
        <authorList>
            <person name="Bertelli C."/>
            <person name="Goesmann A."/>
            <person name="Greub G."/>
        </authorList>
    </citation>
    <scope>NUCLEOTIDE SEQUENCE [LARGE SCALE GENOMIC DNA]</scope>
    <source>
        <strain evidence="1">CRIB-18</strain>
    </source>
</reference>
<evidence type="ECO:0000313" key="2">
    <source>
        <dbReference type="Proteomes" id="UP000031552"/>
    </source>
</evidence>
<evidence type="ECO:0008006" key="3">
    <source>
        <dbReference type="Google" id="ProtNLM"/>
    </source>
</evidence>
<gene>
    <name evidence="1" type="ORF">CSEC_0714</name>
</gene>
<dbReference type="Proteomes" id="UP000031552">
    <property type="component" value="Unassembled WGS sequence"/>
</dbReference>
<dbReference type="Pfam" id="PF03692">
    <property type="entry name" value="CxxCxxCC"/>
    <property type="match status" value="1"/>
</dbReference>
<proteinExistence type="predicted"/>
<sequence>MSNSLKVMDDNPWYHKGLRFKCTGCGKCCGGSPGAVWLSKQDVERISKYLHLSENEFLEKYTHRIDGRLSLKEKENYDCILLVDNQCSIYSIKPRQCTTYPFWNHILASKENWEEAKNFCEGINEEAPLISFEEIQKNL</sequence>
<dbReference type="InterPro" id="IPR005358">
    <property type="entry name" value="Puta_zinc/iron-chelating_dom"/>
</dbReference>
<comment type="caution">
    <text evidence="1">The sequence shown here is derived from an EMBL/GenBank/DDBJ whole genome shotgun (WGS) entry which is preliminary data.</text>
</comment>
<reference evidence="1" key="1">
    <citation type="submission" date="2013-12" db="EMBL/GenBank/DDBJ databases">
        <authorList>
            <person name="Linke B."/>
        </authorList>
    </citation>
    <scope>NUCLEOTIDE SEQUENCE [LARGE SCALE GENOMIC DNA]</scope>
    <source>
        <strain evidence="1">CRIB-18</strain>
    </source>
</reference>
<protein>
    <recommendedName>
        <fullName evidence="3">Fe-S-cluster oxidoreductase</fullName>
    </recommendedName>
</protein>
<keyword evidence="2" id="KW-1185">Reference proteome</keyword>
<dbReference type="EMBL" id="CCEJ010000003">
    <property type="protein sequence ID" value="CDR33546.1"/>
    <property type="molecule type" value="Genomic_DNA"/>
</dbReference>
<dbReference type="PANTHER" id="PTHR35866">
    <property type="entry name" value="PUTATIVE-RELATED"/>
    <property type="match status" value="1"/>
</dbReference>
<name>A0A090CYL1_9BACT</name>
<dbReference type="STRING" id="1437425.CSEC_0714"/>
<dbReference type="OrthoDB" id="9810361at2"/>
<organism evidence="1 2">
    <name type="scientific">Candidatus Criblamydia sequanensis CRIB-18</name>
    <dbReference type="NCBI Taxonomy" id="1437425"/>
    <lineage>
        <taxon>Bacteria</taxon>
        <taxon>Pseudomonadati</taxon>
        <taxon>Chlamydiota</taxon>
        <taxon>Chlamydiia</taxon>
        <taxon>Parachlamydiales</taxon>
        <taxon>Candidatus Criblamydiaceae</taxon>
        <taxon>Candidatus Criblamydia</taxon>
    </lineage>
</organism>